<feature type="region of interest" description="Disordered" evidence="7">
    <location>
        <begin position="580"/>
        <end position="600"/>
    </location>
</feature>
<gene>
    <name evidence="10" type="ORF">GCM10017771_62850</name>
</gene>
<evidence type="ECO:0000313" key="10">
    <source>
        <dbReference type="EMBL" id="GHE43003.1"/>
    </source>
</evidence>
<evidence type="ECO:0000256" key="2">
    <source>
        <dbReference type="ARBA" id="ARBA00022676"/>
    </source>
</evidence>
<evidence type="ECO:0000256" key="8">
    <source>
        <dbReference type="SAM" id="Phobius"/>
    </source>
</evidence>
<dbReference type="PANTHER" id="PTHR43867:SF2">
    <property type="entry name" value="CELLULOSE SYNTHASE CATALYTIC SUBUNIT A [UDP-FORMING]"/>
    <property type="match status" value="1"/>
</dbReference>
<feature type="transmembrane region" description="Helical" evidence="8">
    <location>
        <begin position="530"/>
        <end position="551"/>
    </location>
</feature>
<evidence type="ECO:0000313" key="11">
    <source>
        <dbReference type="Proteomes" id="UP000603227"/>
    </source>
</evidence>
<evidence type="ECO:0000256" key="7">
    <source>
        <dbReference type="SAM" id="MobiDB-lite"/>
    </source>
</evidence>
<keyword evidence="6 8" id="KW-0472">Membrane</keyword>
<protein>
    <submittedName>
        <fullName evidence="10">Glycosyl transferase</fullName>
    </submittedName>
</protein>
<comment type="caution">
    <text evidence="10">The sequence shown here is derived from an EMBL/GenBank/DDBJ whole genome shotgun (WGS) entry which is preliminary data.</text>
</comment>
<evidence type="ECO:0000259" key="9">
    <source>
        <dbReference type="Pfam" id="PF13632"/>
    </source>
</evidence>
<feature type="transmembrane region" description="Helical" evidence="8">
    <location>
        <begin position="43"/>
        <end position="63"/>
    </location>
</feature>
<feature type="compositionally biased region" description="Polar residues" evidence="7">
    <location>
        <begin position="584"/>
        <end position="600"/>
    </location>
</feature>
<name>A0A918ZB52_9ACTN</name>
<keyword evidence="5 8" id="KW-1133">Transmembrane helix</keyword>
<feature type="transmembrane region" description="Helical" evidence="8">
    <location>
        <begin position="506"/>
        <end position="524"/>
    </location>
</feature>
<dbReference type="InterPro" id="IPR001173">
    <property type="entry name" value="Glyco_trans_2-like"/>
</dbReference>
<dbReference type="Pfam" id="PF13632">
    <property type="entry name" value="Glyco_trans_2_3"/>
    <property type="match status" value="1"/>
</dbReference>
<dbReference type="EMBL" id="BNAT01000026">
    <property type="protein sequence ID" value="GHE43003.1"/>
    <property type="molecule type" value="Genomic_DNA"/>
</dbReference>
<dbReference type="GO" id="GO:0005886">
    <property type="term" value="C:plasma membrane"/>
    <property type="evidence" value="ECO:0007669"/>
    <property type="project" value="TreeGrafter"/>
</dbReference>
<reference evidence="10" key="1">
    <citation type="journal article" date="2014" name="Int. J. Syst. Evol. Microbiol.">
        <title>Complete genome sequence of Corynebacterium casei LMG S-19264T (=DSM 44701T), isolated from a smear-ripened cheese.</title>
        <authorList>
            <consortium name="US DOE Joint Genome Institute (JGI-PGF)"/>
            <person name="Walter F."/>
            <person name="Albersmeier A."/>
            <person name="Kalinowski J."/>
            <person name="Ruckert C."/>
        </authorList>
    </citation>
    <scope>NUCLEOTIDE SEQUENCE</scope>
    <source>
        <strain evidence="10">CGMCC 4.7403</strain>
    </source>
</reference>
<evidence type="ECO:0000256" key="1">
    <source>
        <dbReference type="ARBA" id="ARBA00004141"/>
    </source>
</evidence>
<feature type="transmembrane region" description="Helical" evidence="8">
    <location>
        <begin position="424"/>
        <end position="442"/>
    </location>
</feature>
<dbReference type="SUPFAM" id="SSF53448">
    <property type="entry name" value="Nucleotide-diphospho-sugar transferases"/>
    <property type="match status" value="1"/>
</dbReference>
<dbReference type="PANTHER" id="PTHR43867">
    <property type="entry name" value="CELLULOSE SYNTHASE CATALYTIC SUBUNIT A [UDP-FORMING]"/>
    <property type="match status" value="1"/>
</dbReference>
<dbReference type="RefSeq" id="WP_189785833.1">
    <property type="nucleotide sequence ID" value="NZ_BNAT01000026.1"/>
</dbReference>
<keyword evidence="11" id="KW-1185">Reference proteome</keyword>
<dbReference type="InterPro" id="IPR050321">
    <property type="entry name" value="Glycosyltr_2/OpgH_subfam"/>
</dbReference>
<reference evidence="10" key="2">
    <citation type="submission" date="2020-09" db="EMBL/GenBank/DDBJ databases">
        <authorList>
            <person name="Sun Q."/>
            <person name="Zhou Y."/>
        </authorList>
    </citation>
    <scope>NUCLEOTIDE SEQUENCE</scope>
    <source>
        <strain evidence="10">CGMCC 4.7403</strain>
    </source>
</reference>
<dbReference type="Gene3D" id="3.90.550.10">
    <property type="entry name" value="Spore Coat Polysaccharide Biosynthesis Protein SpsA, Chain A"/>
    <property type="match status" value="1"/>
</dbReference>
<dbReference type="AlphaFoldDB" id="A0A918ZB52"/>
<keyword evidence="3 10" id="KW-0808">Transferase</keyword>
<feature type="transmembrane region" description="Helical" evidence="8">
    <location>
        <begin position="83"/>
        <end position="103"/>
    </location>
</feature>
<evidence type="ECO:0000256" key="5">
    <source>
        <dbReference type="ARBA" id="ARBA00022989"/>
    </source>
</evidence>
<dbReference type="Proteomes" id="UP000603227">
    <property type="component" value="Unassembled WGS sequence"/>
</dbReference>
<dbReference type="InterPro" id="IPR029044">
    <property type="entry name" value="Nucleotide-diphossugar_trans"/>
</dbReference>
<keyword evidence="4 8" id="KW-0812">Transmembrane</keyword>
<evidence type="ECO:0000256" key="4">
    <source>
        <dbReference type="ARBA" id="ARBA00022692"/>
    </source>
</evidence>
<proteinExistence type="predicted"/>
<organism evidence="10 11">
    <name type="scientific">Streptomyces capitiformicae</name>
    <dbReference type="NCBI Taxonomy" id="2014920"/>
    <lineage>
        <taxon>Bacteria</taxon>
        <taxon>Bacillati</taxon>
        <taxon>Actinomycetota</taxon>
        <taxon>Actinomycetes</taxon>
        <taxon>Kitasatosporales</taxon>
        <taxon>Streptomycetaceae</taxon>
        <taxon>Streptomyces</taxon>
    </lineage>
</organism>
<sequence length="600" mass="66905">MRSEGYDYDTHSRLAGPLTEPAGAAYRVQYAKLLSKEPHRIRAVLLMTFAPLLTGALLVYLVWPTHWVEREGADEWLVGLDVTMLIAIGLIELFMVVNVVSIAHATMVARDPVPVVPEPGTRVAFLTTYVPGKEPLPMVRATLEGATRIEHSGHLDVWLLDEGDDEQAKALCAELGVRHFTRHGIPEWNRPKGVHKARTKHGNYNAWIAMHGDAYEFFASVDTDHVPLPNFLQRMLGYFRDPDVAFVVGPQVYGNYTNPVTKAAESQQFLFHALIQRAGNRYRAPMFVGTNNVVRVAAVKQIGGLHDSITEDMATGFELHRRRNPKTRRYWRSVYTPDVLAVGEGPASWTDFFTQQTRWSRGTYETLFKQYWRAPFTMPWGRLFSYTLMLVYYPMTAVNWLLGIVSCVLFLWFGASGTQVSASVWLMLYSDAAALQVGLYLWNRRHNVSPHEPEGSGGLAGMAMSALSAPIYLRSLGAALLRLPCRFVVTPKGDDASPDRLLTFRIHLFWTVVLASSLTASWVLDHSHAAMRTWAFLAMAISLAPVVVWACTRHRERRASVVYRAERPVAAARLADGKEAALATQPTPAPSVSGTTTGGN</sequence>
<evidence type="ECO:0000256" key="6">
    <source>
        <dbReference type="ARBA" id="ARBA00023136"/>
    </source>
</evidence>
<comment type="subcellular location">
    <subcellularLocation>
        <location evidence="1">Membrane</location>
        <topology evidence="1">Multi-pass membrane protein</topology>
    </subcellularLocation>
</comment>
<feature type="transmembrane region" description="Helical" evidence="8">
    <location>
        <begin position="390"/>
        <end position="412"/>
    </location>
</feature>
<dbReference type="CDD" id="cd06421">
    <property type="entry name" value="CESA_CelA_like"/>
    <property type="match status" value="1"/>
</dbReference>
<evidence type="ECO:0000256" key="3">
    <source>
        <dbReference type="ARBA" id="ARBA00022679"/>
    </source>
</evidence>
<feature type="domain" description="Glycosyltransferase 2-like" evidence="9">
    <location>
        <begin position="221"/>
        <end position="412"/>
    </location>
</feature>
<keyword evidence="2" id="KW-0328">Glycosyltransferase</keyword>
<accession>A0A918ZB52</accession>
<dbReference type="GO" id="GO:0016758">
    <property type="term" value="F:hexosyltransferase activity"/>
    <property type="evidence" value="ECO:0007669"/>
    <property type="project" value="TreeGrafter"/>
</dbReference>